<proteinExistence type="predicted"/>
<evidence type="ECO:0000256" key="1">
    <source>
        <dbReference type="SAM" id="MobiDB-lite"/>
    </source>
</evidence>
<dbReference type="Proteomes" id="UP001189429">
    <property type="component" value="Unassembled WGS sequence"/>
</dbReference>
<sequence length="336" mass="37231">SVGASDYLTANYKKLMRIAEALRYFSAPYISAAGWNAEPRLLEDLGFMQALPAIAVAPPTGTCRAATTGNLSTIDYWLTSPDFAKDVLILRLGLGSIYSFTFVLRRLSHGSRRASLAPARCQAHRHRSRTSRPFKEMHAVDYQKALKQLNSAWAHCTPPSPPSWSRASATSTSCRTPSATVAGPRDPRMFGGQLADHHFDKDIHSQEGAFLFEAAWRLIHYAVMQDFNVCLTLPAAYATAVESHAEKLEPQAARKRTGQFREWAQDAMITGAAPLFGMTKLRGWAHNEVDRFGIRAALPKAVANSQMDFWNDIWKGDVVSPKPDEDKVMTDFGDIT</sequence>
<keyword evidence="3" id="KW-1185">Reference proteome</keyword>
<comment type="caution">
    <text evidence="2">The sequence shown here is derived from an EMBL/GenBank/DDBJ whole genome shotgun (WGS) entry which is preliminary data.</text>
</comment>
<name>A0ABN9WJH7_9DINO</name>
<feature type="non-terminal residue" evidence="2">
    <location>
        <position position="1"/>
    </location>
</feature>
<organism evidence="2 3">
    <name type="scientific">Prorocentrum cordatum</name>
    <dbReference type="NCBI Taxonomy" id="2364126"/>
    <lineage>
        <taxon>Eukaryota</taxon>
        <taxon>Sar</taxon>
        <taxon>Alveolata</taxon>
        <taxon>Dinophyceae</taxon>
        <taxon>Prorocentrales</taxon>
        <taxon>Prorocentraceae</taxon>
        <taxon>Prorocentrum</taxon>
    </lineage>
</organism>
<accession>A0ABN9WJH7</accession>
<feature type="region of interest" description="Disordered" evidence="1">
    <location>
        <begin position="164"/>
        <end position="186"/>
    </location>
</feature>
<reference evidence="2" key="1">
    <citation type="submission" date="2023-10" db="EMBL/GenBank/DDBJ databases">
        <authorList>
            <person name="Chen Y."/>
            <person name="Shah S."/>
            <person name="Dougan E. K."/>
            <person name="Thang M."/>
            <person name="Chan C."/>
        </authorList>
    </citation>
    <scope>NUCLEOTIDE SEQUENCE [LARGE SCALE GENOMIC DNA]</scope>
</reference>
<feature type="compositionally biased region" description="Low complexity" evidence="1">
    <location>
        <begin position="164"/>
        <end position="180"/>
    </location>
</feature>
<dbReference type="EMBL" id="CAUYUJ010018625">
    <property type="protein sequence ID" value="CAK0885103.1"/>
    <property type="molecule type" value="Genomic_DNA"/>
</dbReference>
<protein>
    <submittedName>
        <fullName evidence="2">Uncharacterized protein</fullName>
    </submittedName>
</protein>
<evidence type="ECO:0000313" key="3">
    <source>
        <dbReference type="Proteomes" id="UP001189429"/>
    </source>
</evidence>
<gene>
    <name evidence="2" type="ORF">PCOR1329_LOCUS66811</name>
</gene>
<feature type="non-terminal residue" evidence="2">
    <location>
        <position position="336"/>
    </location>
</feature>
<evidence type="ECO:0000313" key="2">
    <source>
        <dbReference type="EMBL" id="CAK0885103.1"/>
    </source>
</evidence>